<evidence type="ECO:0000313" key="4">
    <source>
        <dbReference type="Proteomes" id="UP000249166"/>
    </source>
</evidence>
<dbReference type="InterPro" id="IPR010872">
    <property type="entry name" value="MDMPI_C-term_domain"/>
</dbReference>
<evidence type="ECO:0000259" key="2">
    <source>
        <dbReference type="Pfam" id="PF11716"/>
    </source>
</evidence>
<dbReference type="SUPFAM" id="SSF109854">
    <property type="entry name" value="DinB/YfiT-like putative metalloenzymes"/>
    <property type="match status" value="1"/>
</dbReference>
<comment type="caution">
    <text evidence="3">The sequence shown here is derived from an EMBL/GenBank/DDBJ whole genome shotgun (WGS) entry which is preliminary data.</text>
</comment>
<dbReference type="Proteomes" id="UP000249166">
    <property type="component" value="Unassembled WGS sequence"/>
</dbReference>
<dbReference type="EMBL" id="QLNP01000098">
    <property type="protein sequence ID" value="RAM35851.1"/>
    <property type="molecule type" value="Genomic_DNA"/>
</dbReference>
<dbReference type="InterPro" id="IPR017517">
    <property type="entry name" value="Maleyloyr_isom"/>
</dbReference>
<sequence length="231" mass="24796">MLPNRYIAELTSSLGALEVLARQPESTLNSPVPACPGWTLDALFGHLGSIERWAAAVVRGGQYVQEPAPPAEKAASWFLDGAPDFLATMTSLDPAAPCWNFGPPPRTAGFWLRRQAHEHAIHLVDAHQASGLADPEFAEDFMLDGIDEALAMFAPRQLRLQRMTDPGKAVTFRLPGGTVWNFGTGEVVASVTAAPQDMYLGLWGRASLSETAVLDGDVGLALRVIRGPLTP</sequence>
<dbReference type="AlphaFoldDB" id="A0A328HCI3"/>
<dbReference type="Pfam" id="PF07398">
    <property type="entry name" value="MDMPI_C"/>
    <property type="match status" value="1"/>
</dbReference>
<feature type="domain" description="MDMPI C-terminal" evidence="1">
    <location>
        <begin position="140"/>
        <end position="222"/>
    </location>
</feature>
<dbReference type="GO" id="GO:0005886">
    <property type="term" value="C:plasma membrane"/>
    <property type="evidence" value="ECO:0007669"/>
    <property type="project" value="TreeGrafter"/>
</dbReference>
<dbReference type="Pfam" id="PF11716">
    <property type="entry name" value="MDMPI_N"/>
    <property type="match status" value="1"/>
</dbReference>
<evidence type="ECO:0000259" key="1">
    <source>
        <dbReference type="Pfam" id="PF07398"/>
    </source>
</evidence>
<organism evidence="3 4">
    <name type="scientific">Arthrobacter globiformis</name>
    <dbReference type="NCBI Taxonomy" id="1665"/>
    <lineage>
        <taxon>Bacteria</taxon>
        <taxon>Bacillati</taxon>
        <taxon>Actinomycetota</taxon>
        <taxon>Actinomycetes</taxon>
        <taxon>Micrococcales</taxon>
        <taxon>Micrococcaceae</taxon>
        <taxon>Arthrobacter</taxon>
    </lineage>
</organism>
<proteinExistence type="predicted"/>
<dbReference type="RefSeq" id="WP_111905032.1">
    <property type="nucleotide sequence ID" value="NZ_QLNP01000098.1"/>
</dbReference>
<keyword evidence="3" id="KW-0413">Isomerase</keyword>
<protein>
    <submittedName>
        <fullName evidence="3">Maleylpyruvate isomerase family mycothiol-dependent enzyme</fullName>
    </submittedName>
</protein>
<dbReference type="GO" id="GO:0016853">
    <property type="term" value="F:isomerase activity"/>
    <property type="evidence" value="ECO:0007669"/>
    <property type="project" value="UniProtKB-KW"/>
</dbReference>
<keyword evidence="3" id="KW-0670">Pyruvate</keyword>
<name>A0A328HCI3_ARTGO</name>
<dbReference type="InterPro" id="IPR024344">
    <property type="entry name" value="MDMPI_metal-binding"/>
</dbReference>
<dbReference type="GO" id="GO:0046872">
    <property type="term" value="F:metal ion binding"/>
    <property type="evidence" value="ECO:0007669"/>
    <property type="project" value="InterPro"/>
</dbReference>
<dbReference type="NCBIfam" id="TIGR03083">
    <property type="entry name" value="maleylpyruvate isomerase family mycothiol-dependent enzyme"/>
    <property type="match status" value="1"/>
</dbReference>
<evidence type="ECO:0000313" key="3">
    <source>
        <dbReference type="EMBL" id="RAM35851.1"/>
    </source>
</evidence>
<reference evidence="3 4" key="1">
    <citation type="submission" date="2018-04" db="EMBL/GenBank/DDBJ databases">
        <title>Bacteria isolated from cave deposits of Manipur.</title>
        <authorList>
            <person name="Sahoo D."/>
            <person name="Sarangthem I."/>
            <person name="Nandeibam J."/>
        </authorList>
    </citation>
    <scope>NUCLEOTIDE SEQUENCE [LARGE SCALE GENOMIC DNA]</scope>
    <source>
        <strain evidence="4">mrc11</strain>
    </source>
</reference>
<gene>
    <name evidence="3" type="ORF">DBZ45_16905</name>
</gene>
<accession>A0A328HCI3</accession>
<dbReference type="InterPro" id="IPR034660">
    <property type="entry name" value="DinB/YfiT-like"/>
</dbReference>
<dbReference type="OrthoDB" id="3671213at2"/>
<dbReference type="PANTHER" id="PTHR40758:SF1">
    <property type="entry name" value="CONSERVED PROTEIN"/>
    <property type="match status" value="1"/>
</dbReference>
<feature type="domain" description="Mycothiol-dependent maleylpyruvate isomerase metal-binding" evidence="2">
    <location>
        <begin position="20"/>
        <end position="126"/>
    </location>
</feature>
<dbReference type="PANTHER" id="PTHR40758">
    <property type="entry name" value="CONSERVED PROTEIN"/>
    <property type="match status" value="1"/>
</dbReference>